<dbReference type="PANTHER" id="PTHR34535:SF3">
    <property type="entry name" value="HYDROGENASE MATURATION FACTOR HYPA"/>
    <property type="match status" value="1"/>
</dbReference>
<reference evidence="5 6" key="2">
    <citation type="journal article" date="2016" name="Infect. Immun.">
        <title>Helicobacter saguini, a Novel Helicobacter Isolated from Cotton-Top Tamarins with Ulcerative Colitis, Has Proinflammatory Properties and Induces Typhlocolitis and Dysplasia in Gnotobiotic IL-10-/- Mice.</title>
        <authorList>
            <person name="Shen Z."/>
            <person name="Mannion A."/>
            <person name="Whary M.T."/>
            <person name="Muthupalani S."/>
            <person name="Sheh A."/>
            <person name="Feng Y."/>
            <person name="Gong G."/>
            <person name="Vandamme P."/>
            <person name="Holcombe H.R."/>
            <person name="Paster B.J."/>
            <person name="Fox J.G."/>
        </authorList>
    </citation>
    <scope>NUCLEOTIDE SEQUENCE [LARGE SCALE GENOMIC DNA]</scope>
    <source>
        <strain evidence="5 6">MIT 97-6194</strain>
    </source>
</reference>
<dbReference type="PANTHER" id="PTHR34535">
    <property type="entry name" value="HYDROGENASE MATURATION FACTOR HYPA"/>
    <property type="match status" value="1"/>
</dbReference>
<comment type="similarity">
    <text evidence="4">Belongs to the HypA/HybF family.</text>
</comment>
<dbReference type="STRING" id="1548018.LS64_08150"/>
<dbReference type="OrthoDB" id="9800361at2"/>
<comment type="function">
    <text evidence="4">Involved in the maturation of [NiFe] hydrogenases. Required for nickel insertion into the metal center of the hydrogenase.</text>
</comment>
<protein>
    <recommendedName>
        <fullName evidence="4">Hydrogenase maturation factor HypA</fullName>
    </recommendedName>
</protein>
<evidence type="ECO:0000256" key="2">
    <source>
        <dbReference type="ARBA" id="ARBA00022723"/>
    </source>
</evidence>
<keyword evidence="1 4" id="KW-0533">Nickel</keyword>
<dbReference type="GO" id="GO:0008270">
    <property type="term" value="F:zinc ion binding"/>
    <property type="evidence" value="ECO:0007669"/>
    <property type="project" value="UniProtKB-UniRule"/>
</dbReference>
<gene>
    <name evidence="4" type="primary">hypA</name>
    <name evidence="5" type="ORF">LS64_003350</name>
</gene>
<feature type="binding site" evidence="4">
    <location>
        <position position="89"/>
    </location>
    <ligand>
        <name>Zn(2+)</name>
        <dbReference type="ChEBI" id="CHEBI:29105"/>
    </ligand>
</feature>
<evidence type="ECO:0000256" key="3">
    <source>
        <dbReference type="ARBA" id="ARBA00022833"/>
    </source>
</evidence>
<feature type="binding site" evidence="4">
    <location>
        <position position="2"/>
    </location>
    <ligand>
        <name>Ni(2+)</name>
        <dbReference type="ChEBI" id="CHEBI:49786"/>
    </ligand>
</feature>
<dbReference type="Gene3D" id="3.30.2320.80">
    <property type="match status" value="1"/>
</dbReference>
<dbReference type="EMBL" id="JRMP02000004">
    <property type="protein sequence ID" value="TLD94971.1"/>
    <property type="molecule type" value="Genomic_DNA"/>
</dbReference>
<keyword evidence="2 4" id="KW-0479">Metal-binding</keyword>
<name>A0A347VST7_9HELI</name>
<evidence type="ECO:0000256" key="4">
    <source>
        <dbReference type="HAMAP-Rule" id="MF_00213"/>
    </source>
</evidence>
<sequence>MHEYSVVAALLETCMEYLESNNATAVTSIKISIGQRANIDKTLLESAFDVLKADFPQISNAKIDIITKKLMLTCKDCGGEFHNLSNPTCPFCNGKNTQITQGRDILLESLELEIKEKK</sequence>
<accession>A0A347VST7</accession>
<proteinExistence type="inferred from homology"/>
<reference evidence="5 6" key="1">
    <citation type="journal article" date="2014" name="Genome Announc.">
        <title>Draft genome sequences of eight enterohepatic helicobacter species isolated from both laboratory and wild rodents.</title>
        <authorList>
            <person name="Sheh A."/>
            <person name="Shen Z."/>
            <person name="Fox J.G."/>
        </authorList>
    </citation>
    <scope>NUCLEOTIDE SEQUENCE [LARGE SCALE GENOMIC DNA]</scope>
    <source>
        <strain evidence="5 6">MIT 97-6194</strain>
    </source>
</reference>
<feature type="binding site" evidence="4">
    <location>
        <position position="92"/>
    </location>
    <ligand>
        <name>Zn(2+)</name>
        <dbReference type="ChEBI" id="CHEBI:29105"/>
    </ligand>
</feature>
<evidence type="ECO:0000313" key="5">
    <source>
        <dbReference type="EMBL" id="TLD94971.1"/>
    </source>
</evidence>
<feature type="binding site" evidence="4">
    <location>
        <position position="77"/>
    </location>
    <ligand>
        <name>Zn(2+)</name>
        <dbReference type="ChEBI" id="CHEBI:29105"/>
    </ligand>
</feature>
<evidence type="ECO:0000313" key="6">
    <source>
        <dbReference type="Proteomes" id="UP000029714"/>
    </source>
</evidence>
<keyword evidence="3 4" id="KW-0862">Zinc</keyword>
<dbReference type="Proteomes" id="UP000029714">
    <property type="component" value="Unassembled WGS sequence"/>
</dbReference>
<dbReference type="GO" id="GO:0016151">
    <property type="term" value="F:nickel cation binding"/>
    <property type="evidence" value="ECO:0007669"/>
    <property type="project" value="UniProtKB-UniRule"/>
</dbReference>
<feature type="binding site" evidence="4">
    <location>
        <position position="74"/>
    </location>
    <ligand>
        <name>Zn(2+)</name>
        <dbReference type="ChEBI" id="CHEBI:29105"/>
    </ligand>
</feature>
<dbReference type="HAMAP" id="MF_00213">
    <property type="entry name" value="HypA_HybF"/>
    <property type="match status" value="1"/>
</dbReference>
<dbReference type="GO" id="GO:0051604">
    <property type="term" value="P:protein maturation"/>
    <property type="evidence" value="ECO:0007669"/>
    <property type="project" value="InterPro"/>
</dbReference>
<dbReference type="RefSeq" id="WP_034572152.1">
    <property type="nucleotide sequence ID" value="NZ_JRMP02000004.1"/>
</dbReference>
<keyword evidence="6" id="KW-1185">Reference proteome</keyword>
<comment type="caution">
    <text evidence="5">The sequence shown here is derived from an EMBL/GenBank/DDBJ whole genome shotgun (WGS) entry which is preliminary data.</text>
</comment>
<dbReference type="InterPro" id="IPR000688">
    <property type="entry name" value="HypA/HybF"/>
</dbReference>
<evidence type="ECO:0000256" key="1">
    <source>
        <dbReference type="ARBA" id="ARBA00022596"/>
    </source>
</evidence>
<organism evidence="5 6">
    <name type="scientific">Helicobacter saguini</name>
    <dbReference type="NCBI Taxonomy" id="1548018"/>
    <lineage>
        <taxon>Bacteria</taxon>
        <taxon>Pseudomonadati</taxon>
        <taxon>Campylobacterota</taxon>
        <taxon>Epsilonproteobacteria</taxon>
        <taxon>Campylobacterales</taxon>
        <taxon>Helicobacteraceae</taxon>
        <taxon>Helicobacter</taxon>
    </lineage>
</organism>
<dbReference type="PIRSF" id="PIRSF004761">
    <property type="entry name" value="Hydrgn_mat_HypA"/>
    <property type="match status" value="1"/>
</dbReference>
<dbReference type="AlphaFoldDB" id="A0A347VST7"/>
<dbReference type="Pfam" id="PF01155">
    <property type="entry name" value="HypA"/>
    <property type="match status" value="1"/>
</dbReference>